<reference evidence="2 3" key="1">
    <citation type="journal article" date="2015" name="Genome Announc.">
        <title>Expanding the biotechnology potential of lactobacilli through comparative genomics of 213 strains and associated genera.</title>
        <authorList>
            <person name="Sun Z."/>
            <person name="Harris H.M."/>
            <person name="McCann A."/>
            <person name="Guo C."/>
            <person name="Argimon S."/>
            <person name="Zhang W."/>
            <person name="Yang X."/>
            <person name="Jeffery I.B."/>
            <person name="Cooney J.C."/>
            <person name="Kagawa T.F."/>
            <person name="Liu W."/>
            <person name="Song Y."/>
            <person name="Salvetti E."/>
            <person name="Wrobel A."/>
            <person name="Rasinkangas P."/>
            <person name="Parkhill J."/>
            <person name="Rea M.C."/>
            <person name="O'Sullivan O."/>
            <person name="Ritari J."/>
            <person name="Douillard F.P."/>
            <person name="Paul Ross R."/>
            <person name="Yang R."/>
            <person name="Briner A.E."/>
            <person name="Felis G.E."/>
            <person name="de Vos W.M."/>
            <person name="Barrangou R."/>
            <person name="Klaenhammer T.R."/>
            <person name="Caufield P.W."/>
            <person name="Cui Y."/>
            <person name="Zhang H."/>
            <person name="O'Toole P.W."/>
        </authorList>
    </citation>
    <scope>NUCLEOTIDE SEQUENCE [LARGE SCALE GENOMIC DNA]</scope>
    <source>
        <strain evidence="2 3">DSM 20505</strain>
    </source>
</reference>
<protein>
    <submittedName>
        <fullName evidence="2">Uncharacterized protein</fullName>
    </submittedName>
</protein>
<dbReference type="RefSeq" id="WP_054677376.1">
    <property type="nucleotide sequence ID" value="NZ_AYYO01000044.1"/>
</dbReference>
<gene>
    <name evidence="2" type="ORF">FC18_GL002239</name>
</gene>
<name>A0A0R1ZSY1_9LACO</name>
<organism evidence="2 3">
    <name type="scientific">Lacticaseibacillus sharpeae JCM 1186 = DSM 20505</name>
    <dbReference type="NCBI Taxonomy" id="1291052"/>
    <lineage>
        <taxon>Bacteria</taxon>
        <taxon>Bacillati</taxon>
        <taxon>Bacillota</taxon>
        <taxon>Bacilli</taxon>
        <taxon>Lactobacillales</taxon>
        <taxon>Lactobacillaceae</taxon>
        <taxon>Lacticaseibacillus</taxon>
    </lineage>
</organism>
<sequence length="71" mass="7547">MNNEHNDFANKVASNLAVKLARIEVNNSALEVQRDSLAAQVKSLTDEMAKAKEAQTDGDTDISAADADGSK</sequence>
<dbReference type="EMBL" id="AYYO01000044">
    <property type="protein sequence ID" value="KRM54822.1"/>
    <property type="molecule type" value="Genomic_DNA"/>
</dbReference>
<dbReference type="AlphaFoldDB" id="A0A0R1ZSY1"/>
<dbReference type="STRING" id="1291052.FC18_GL002239"/>
<accession>A0A0R1ZSY1</accession>
<proteinExistence type="predicted"/>
<feature type="region of interest" description="Disordered" evidence="1">
    <location>
        <begin position="48"/>
        <end position="71"/>
    </location>
</feature>
<evidence type="ECO:0000256" key="1">
    <source>
        <dbReference type="SAM" id="MobiDB-lite"/>
    </source>
</evidence>
<evidence type="ECO:0000313" key="2">
    <source>
        <dbReference type="EMBL" id="KRM54822.1"/>
    </source>
</evidence>
<dbReference type="Proteomes" id="UP000051679">
    <property type="component" value="Unassembled WGS sequence"/>
</dbReference>
<keyword evidence="3" id="KW-1185">Reference proteome</keyword>
<evidence type="ECO:0000313" key="3">
    <source>
        <dbReference type="Proteomes" id="UP000051679"/>
    </source>
</evidence>
<comment type="caution">
    <text evidence="2">The sequence shown here is derived from an EMBL/GenBank/DDBJ whole genome shotgun (WGS) entry which is preliminary data.</text>
</comment>